<evidence type="ECO:0000256" key="2">
    <source>
        <dbReference type="PIRSR" id="PIRSR000443-1"/>
    </source>
</evidence>
<evidence type="ECO:0000259" key="4">
    <source>
        <dbReference type="Pfam" id="PF00561"/>
    </source>
</evidence>
<dbReference type="PANTHER" id="PTHR32268">
    <property type="entry name" value="HOMOSERINE O-ACETYLTRANSFERASE"/>
    <property type="match status" value="1"/>
</dbReference>
<keyword evidence="3" id="KW-0732">Signal</keyword>
<dbReference type="InterPro" id="IPR029058">
    <property type="entry name" value="AB_hydrolase_fold"/>
</dbReference>
<dbReference type="PANTHER" id="PTHR32268:SF11">
    <property type="entry name" value="HOMOSERINE O-ACETYLTRANSFERASE"/>
    <property type="match status" value="1"/>
</dbReference>
<dbReference type="GO" id="GO:0004414">
    <property type="term" value="F:homoserine O-acetyltransferase activity"/>
    <property type="evidence" value="ECO:0007669"/>
    <property type="project" value="TreeGrafter"/>
</dbReference>
<dbReference type="InterPro" id="IPR008220">
    <property type="entry name" value="HAT_MetX-like"/>
</dbReference>
<dbReference type="AlphaFoldDB" id="A0A428MGT8"/>
<dbReference type="Pfam" id="PF00561">
    <property type="entry name" value="Abhydrolase_1"/>
    <property type="match status" value="1"/>
</dbReference>
<dbReference type="GO" id="GO:0009092">
    <property type="term" value="P:homoserine metabolic process"/>
    <property type="evidence" value="ECO:0007669"/>
    <property type="project" value="TreeGrafter"/>
</dbReference>
<dbReference type="NCBIfam" id="NF005071">
    <property type="entry name" value="PRK06489.1"/>
    <property type="match status" value="1"/>
</dbReference>
<protein>
    <submittedName>
        <fullName evidence="5">Homoserine O-acetyltransferase</fullName>
    </submittedName>
</protein>
<comment type="caution">
    <text evidence="5">The sequence shown here is derived from an EMBL/GenBank/DDBJ whole genome shotgun (WGS) entry which is preliminary data.</text>
</comment>
<dbReference type="Gene3D" id="3.40.50.1820">
    <property type="entry name" value="alpha/beta hydrolase"/>
    <property type="match status" value="1"/>
</dbReference>
<evidence type="ECO:0000256" key="1">
    <source>
        <dbReference type="ARBA" id="ARBA00022679"/>
    </source>
</evidence>
<evidence type="ECO:0000313" key="6">
    <source>
        <dbReference type="Proteomes" id="UP000269669"/>
    </source>
</evidence>
<feature type="active site" description="Nucleophile" evidence="2">
    <location>
        <position position="168"/>
    </location>
</feature>
<dbReference type="EMBL" id="RSDW01000001">
    <property type="protein sequence ID" value="RSL16082.1"/>
    <property type="molecule type" value="Genomic_DNA"/>
</dbReference>
<dbReference type="RefSeq" id="WP_125484741.1">
    <property type="nucleotide sequence ID" value="NZ_RSDW01000001.1"/>
</dbReference>
<proteinExistence type="predicted"/>
<gene>
    <name evidence="5" type="ORF">EDE15_1591</name>
</gene>
<sequence>MRLASITLLLSFALAAPAQTMSSGQPSAPAQKWPTKDNVYVIKNFKFGTGESLPELTLHYLTLGSPHRNAAGHVDNAILLLHGTGGDRHTLMNPVFSNVLFGPGQPFDITKYFLILPDDIGQGDSSKPSDGLHMKFPQYDYDDMVRSQYIMLTEGMHVDHLRLILGTSMGCMQSWVWGETYPTFMDGLAPFACYPVELAGRNRMTRYIAITSIENDPAWKGGDYTTQPAEGLRGAAAMLLVMGSAPLQMQKNYPTRAQAEKYVDDYMTRAIAHTDANNLIYYVNASRNYNPEPKLSTIVAPALWINSADDFINPPELGEKIINDRVLPKMPKTKFILIPISDATRGHGTHTVATIWKQYLIDFMAETEPK</sequence>
<keyword evidence="1 5" id="KW-0808">Transferase</keyword>
<name>A0A428MGT8_9BACT</name>
<feature type="active site" evidence="2">
    <location>
        <position position="347"/>
    </location>
</feature>
<keyword evidence="6" id="KW-1185">Reference proteome</keyword>
<feature type="chain" id="PRO_5019426510" evidence="3">
    <location>
        <begin position="19"/>
        <end position="370"/>
    </location>
</feature>
<feature type="domain" description="AB hydrolase-1" evidence="4">
    <location>
        <begin position="76"/>
        <end position="324"/>
    </location>
</feature>
<feature type="active site" evidence="2">
    <location>
        <position position="310"/>
    </location>
</feature>
<feature type="signal peptide" evidence="3">
    <location>
        <begin position="1"/>
        <end position="18"/>
    </location>
</feature>
<evidence type="ECO:0000313" key="5">
    <source>
        <dbReference type="EMBL" id="RSL16082.1"/>
    </source>
</evidence>
<dbReference type="SUPFAM" id="SSF53474">
    <property type="entry name" value="alpha/beta-Hydrolases"/>
    <property type="match status" value="1"/>
</dbReference>
<dbReference type="GO" id="GO:0009086">
    <property type="term" value="P:methionine biosynthetic process"/>
    <property type="evidence" value="ECO:0007669"/>
    <property type="project" value="TreeGrafter"/>
</dbReference>
<reference evidence="5 6" key="1">
    <citation type="submission" date="2018-12" db="EMBL/GenBank/DDBJ databases">
        <title>Sequencing of bacterial isolates from soil warming experiment in Harvard Forest, Massachusetts, USA.</title>
        <authorList>
            <person name="Deangelis K."/>
        </authorList>
    </citation>
    <scope>NUCLEOTIDE SEQUENCE [LARGE SCALE GENOMIC DNA]</scope>
    <source>
        <strain evidence="5 6">EB153</strain>
    </source>
</reference>
<evidence type="ECO:0000256" key="3">
    <source>
        <dbReference type="SAM" id="SignalP"/>
    </source>
</evidence>
<accession>A0A428MGT8</accession>
<dbReference type="OrthoDB" id="9800754at2"/>
<dbReference type="Proteomes" id="UP000269669">
    <property type="component" value="Unassembled WGS sequence"/>
</dbReference>
<dbReference type="PIRSF" id="PIRSF000443">
    <property type="entry name" value="Homoser_Ac_trans"/>
    <property type="match status" value="1"/>
</dbReference>
<dbReference type="InterPro" id="IPR000073">
    <property type="entry name" value="AB_hydrolase_1"/>
</dbReference>
<organism evidence="5 6">
    <name type="scientific">Edaphobacter aggregans</name>
    <dbReference type="NCBI Taxonomy" id="570835"/>
    <lineage>
        <taxon>Bacteria</taxon>
        <taxon>Pseudomonadati</taxon>
        <taxon>Acidobacteriota</taxon>
        <taxon>Terriglobia</taxon>
        <taxon>Terriglobales</taxon>
        <taxon>Acidobacteriaceae</taxon>
        <taxon>Edaphobacter</taxon>
    </lineage>
</organism>